<dbReference type="EMBL" id="LGUG01000004">
    <property type="protein sequence ID" value="KON97390.1"/>
    <property type="molecule type" value="Genomic_DNA"/>
</dbReference>
<dbReference type="RefSeq" id="WP_043064728.1">
    <property type="nucleotide sequence ID" value="NZ_BJOA01000049.1"/>
</dbReference>
<evidence type="ECO:0000313" key="2">
    <source>
        <dbReference type="EMBL" id="SDI99436.1"/>
    </source>
</evidence>
<dbReference type="OrthoDB" id="362700at2"/>
<protein>
    <submittedName>
        <fullName evidence="1">MarR family transcriptional regulator</fullName>
    </submittedName>
</protein>
<keyword evidence="3" id="KW-1185">Reference proteome</keyword>
<dbReference type="GeneID" id="42307411"/>
<sequence>MGAWGTGIFEDDRTCDVQDDFNELLDRGQSVEEATALLLGGYLAEVEEFEDEERQAEESLVYIALAALQLRHRTLQESIRERTLALLNQGGDLSYWEEAKKKDYEQRKTVLEELKRKLMKGSL</sequence>
<reference evidence="1 3" key="1">
    <citation type="submission" date="2015-07" db="EMBL/GenBank/DDBJ databases">
        <title>Fjat-14205 dsm 2895.</title>
        <authorList>
            <person name="Liu B."/>
            <person name="Wang J."/>
            <person name="Zhu Y."/>
            <person name="Liu G."/>
            <person name="Chen Q."/>
            <person name="Chen Z."/>
            <person name="Lan J."/>
            <person name="Che J."/>
            <person name="Ge C."/>
            <person name="Shi H."/>
            <person name="Pan Z."/>
            <person name="Liu X."/>
        </authorList>
    </citation>
    <scope>NUCLEOTIDE SEQUENCE [LARGE SCALE GENOMIC DNA]</scope>
    <source>
        <strain evidence="1 3">DSM 2895</strain>
    </source>
</reference>
<dbReference type="Proteomes" id="UP000037269">
    <property type="component" value="Unassembled WGS sequence"/>
</dbReference>
<evidence type="ECO:0000313" key="3">
    <source>
        <dbReference type="Proteomes" id="UP000037269"/>
    </source>
</evidence>
<dbReference type="InterPro" id="IPR025355">
    <property type="entry name" value="DUF4259"/>
</dbReference>
<reference evidence="2 4" key="2">
    <citation type="submission" date="2016-10" db="EMBL/GenBank/DDBJ databases">
        <authorList>
            <person name="de Groot N.N."/>
        </authorList>
    </citation>
    <scope>NUCLEOTIDE SEQUENCE [LARGE SCALE GENOMIC DNA]</scope>
    <source>
        <strain evidence="2 4">DSM 2895</strain>
    </source>
</reference>
<name>A0A0D1Y0J1_ANEMI</name>
<accession>A0A0D1Y0J1</accession>
<organism evidence="1 3">
    <name type="scientific">Aneurinibacillus migulanus</name>
    <name type="common">Bacillus migulanus</name>
    <dbReference type="NCBI Taxonomy" id="47500"/>
    <lineage>
        <taxon>Bacteria</taxon>
        <taxon>Bacillati</taxon>
        <taxon>Bacillota</taxon>
        <taxon>Bacilli</taxon>
        <taxon>Bacillales</taxon>
        <taxon>Paenibacillaceae</taxon>
        <taxon>Aneurinibacillus group</taxon>
        <taxon>Aneurinibacillus</taxon>
    </lineage>
</organism>
<dbReference type="PATRIC" id="fig|47500.8.peg.4928"/>
<gene>
    <name evidence="1" type="ORF">AF333_19855</name>
    <name evidence="2" type="ORF">SAMN04487909_11057</name>
</gene>
<dbReference type="AlphaFoldDB" id="A0A0D1Y0J1"/>
<proteinExistence type="predicted"/>
<dbReference type="Pfam" id="PF14078">
    <property type="entry name" value="DUF4259"/>
    <property type="match status" value="1"/>
</dbReference>
<evidence type="ECO:0000313" key="4">
    <source>
        <dbReference type="Proteomes" id="UP000182836"/>
    </source>
</evidence>
<dbReference type="Proteomes" id="UP000182836">
    <property type="component" value="Unassembled WGS sequence"/>
</dbReference>
<dbReference type="EMBL" id="FNED01000010">
    <property type="protein sequence ID" value="SDI99436.1"/>
    <property type="molecule type" value="Genomic_DNA"/>
</dbReference>
<evidence type="ECO:0000313" key="1">
    <source>
        <dbReference type="EMBL" id="KON97390.1"/>
    </source>
</evidence>